<keyword evidence="1" id="KW-0472">Membrane</keyword>
<feature type="transmembrane region" description="Helical" evidence="1">
    <location>
        <begin position="72"/>
        <end position="93"/>
    </location>
</feature>
<keyword evidence="3" id="KW-1185">Reference proteome</keyword>
<gene>
    <name evidence="2" type="ORF">ADUPG1_001167</name>
</gene>
<evidence type="ECO:0000313" key="3">
    <source>
        <dbReference type="Proteomes" id="UP001057375"/>
    </source>
</evidence>
<sequence>MVCGLHGFSDFALTPLGILTGLFSAEYPSAKRAYACFGIAAIYMLVINLTVQGMIPGAAPTPADILMPGVDWKGWACVLTLAIGPSMTGWSLINASLTHLSPSVVNILLTTEPMLTALAAIPI</sequence>
<organism evidence="2 3">
    <name type="scientific">Aduncisulcus paluster</name>
    <dbReference type="NCBI Taxonomy" id="2918883"/>
    <lineage>
        <taxon>Eukaryota</taxon>
        <taxon>Metamonada</taxon>
        <taxon>Carpediemonas-like organisms</taxon>
        <taxon>Aduncisulcus</taxon>
    </lineage>
</organism>
<evidence type="ECO:0000313" key="2">
    <source>
        <dbReference type="EMBL" id="GKT29377.1"/>
    </source>
</evidence>
<evidence type="ECO:0000256" key="1">
    <source>
        <dbReference type="SAM" id="Phobius"/>
    </source>
</evidence>
<proteinExistence type="predicted"/>
<accession>A0ABQ5KBU0</accession>
<protein>
    <submittedName>
        <fullName evidence="2">DMT family transporter</fullName>
    </submittedName>
</protein>
<comment type="caution">
    <text evidence="2">The sequence shown here is derived from an EMBL/GenBank/DDBJ whole genome shotgun (WGS) entry which is preliminary data.</text>
</comment>
<dbReference type="EMBL" id="BQXS01000823">
    <property type="protein sequence ID" value="GKT29377.1"/>
    <property type="molecule type" value="Genomic_DNA"/>
</dbReference>
<feature type="non-terminal residue" evidence="2">
    <location>
        <position position="123"/>
    </location>
</feature>
<name>A0ABQ5KBU0_9EUKA</name>
<feature type="transmembrane region" description="Helical" evidence="1">
    <location>
        <begin position="33"/>
        <end position="52"/>
    </location>
</feature>
<keyword evidence="1" id="KW-1133">Transmembrane helix</keyword>
<reference evidence="2" key="1">
    <citation type="submission" date="2022-03" db="EMBL/GenBank/DDBJ databases">
        <title>Draft genome sequence of Aduncisulcus paluster, a free-living microaerophilic Fornicata.</title>
        <authorList>
            <person name="Yuyama I."/>
            <person name="Kume K."/>
            <person name="Tamura T."/>
            <person name="Inagaki Y."/>
            <person name="Hashimoto T."/>
        </authorList>
    </citation>
    <scope>NUCLEOTIDE SEQUENCE</scope>
    <source>
        <strain evidence="2">NY0171</strain>
    </source>
</reference>
<dbReference type="Proteomes" id="UP001057375">
    <property type="component" value="Unassembled WGS sequence"/>
</dbReference>
<keyword evidence="1" id="KW-0812">Transmembrane</keyword>